<accession>A0A086KHR6</accession>
<dbReference type="GO" id="GO:0005737">
    <property type="term" value="C:cytoplasm"/>
    <property type="evidence" value="ECO:0007669"/>
    <property type="project" value="TreeGrafter"/>
</dbReference>
<feature type="compositionally biased region" description="Polar residues" evidence="1">
    <location>
        <begin position="81"/>
        <end position="94"/>
    </location>
</feature>
<feature type="compositionally biased region" description="Basic and acidic residues" evidence="1">
    <location>
        <begin position="621"/>
        <end position="632"/>
    </location>
</feature>
<feature type="region of interest" description="Disordered" evidence="1">
    <location>
        <begin position="1"/>
        <end position="99"/>
    </location>
</feature>
<dbReference type="Proteomes" id="UP000028837">
    <property type="component" value="Unassembled WGS sequence"/>
</dbReference>
<proteinExistence type="predicted"/>
<evidence type="ECO:0000259" key="3">
    <source>
        <dbReference type="PROSITE" id="PS50866"/>
    </source>
</evidence>
<dbReference type="InterPro" id="IPR051064">
    <property type="entry name" value="SEC14/CRAL-TRIO_domain"/>
</dbReference>
<dbReference type="PANTHER" id="PTHR23324:SF83">
    <property type="entry name" value="SEC14-LIKE PROTEIN 2"/>
    <property type="match status" value="1"/>
</dbReference>
<feature type="domain" description="GOLD" evidence="3">
    <location>
        <begin position="867"/>
        <end position="984"/>
    </location>
</feature>
<dbReference type="Pfam" id="PF00650">
    <property type="entry name" value="CRAL_TRIO"/>
    <property type="match status" value="1"/>
</dbReference>
<feature type="region of interest" description="Disordered" evidence="1">
    <location>
        <begin position="211"/>
        <end position="289"/>
    </location>
</feature>
<dbReference type="VEuPathDB" id="ToxoDB:TGDOM2_269390"/>
<gene>
    <name evidence="4" type="ORF">TGDOM2_269390</name>
</gene>
<dbReference type="InterPro" id="IPR036273">
    <property type="entry name" value="CRAL/TRIO_N_dom_sf"/>
</dbReference>
<organism evidence="4 5">
    <name type="scientific">Toxoplasma gondii GAB2-2007-GAL-DOM2</name>
    <dbReference type="NCBI Taxonomy" id="1130820"/>
    <lineage>
        <taxon>Eukaryota</taxon>
        <taxon>Sar</taxon>
        <taxon>Alveolata</taxon>
        <taxon>Apicomplexa</taxon>
        <taxon>Conoidasida</taxon>
        <taxon>Coccidia</taxon>
        <taxon>Eucoccidiorida</taxon>
        <taxon>Eimeriorina</taxon>
        <taxon>Sarcocystidae</taxon>
        <taxon>Toxoplasma</taxon>
    </lineage>
</organism>
<dbReference type="PROSITE" id="PS50191">
    <property type="entry name" value="CRAL_TRIO"/>
    <property type="match status" value="1"/>
</dbReference>
<dbReference type="SUPFAM" id="SSF101576">
    <property type="entry name" value="Supernatant protein factor (SPF), C-terminal domain"/>
    <property type="match status" value="1"/>
</dbReference>
<dbReference type="Gene3D" id="2.60.120.680">
    <property type="entry name" value="GOLD domain"/>
    <property type="match status" value="1"/>
</dbReference>
<dbReference type="PROSITE" id="PS50866">
    <property type="entry name" value="GOLD"/>
    <property type="match status" value="1"/>
</dbReference>
<feature type="region of interest" description="Disordered" evidence="1">
    <location>
        <begin position="613"/>
        <end position="632"/>
    </location>
</feature>
<feature type="region of interest" description="Disordered" evidence="1">
    <location>
        <begin position="166"/>
        <end position="185"/>
    </location>
</feature>
<dbReference type="InterPro" id="IPR001251">
    <property type="entry name" value="CRAL-TRIO_dom"/>
</dbReference>
<dbReference type="InterPro" id="IPR009038">
    <property type="entry name" value="GOLD_dom"/>
</dbReference>
<comment type="caution">
    <text evidence="4">The sequence shown here is derived from an EMBL/GenBank/DDBJ whole genome shotgun (WGS) entry which is preliminary data.</text>
</comment>
<evidence type="ECO:0000259" key="2">
    <source>
        <dbReference type="PROSITE" id="PS50191"/>
    </source>
</evidence>
<dbReference type="PANTHER" id="PTHR23324">
    <property type="entry name" value="SEC14 RELATED PROTEIN"/>
    <property type="match status" value="1"/>
</dbReference>
<dbReference type="Gene3D" id="3.40.525.10">
    <property type="entry name" value="CRAL-TRIO lipid binding domain"/>
    <property type="match status" value="2"/>
</dbReference>
<dbReference type="InterPro" id="IPR036598">
    <property type="entry name" value="GOLD_dom_sf"/>
</dbReference>
<dbReference type="OrthoDB" id="1434354at2759"/>
<dbReference type="SUPFAM" id="SSF46938">
    <property type="entry name" value="CRAL/TRIO N-terminal domain"/>
    <property type="match status" value="1"/>
</dbReference>
<dbReference type="EMBL" id="AHZU02000469">
    <property type="protein sequence ID" value="KFG43934.1"/>
    <property type="molecule type" value="Genomic_DNA"/>
</dbReference>
<dbReference type="InterPro" id="IPR036865">
    <property type="entry name" value="CRAL-TRIO_dom_sf"/>
</dbReference>
<dbReference type="AlphaFoldDB" id="A0A086KHR6"/>
<dbReference type="CDD" id="cd00170">
    <property type="entry name" value="SEC14"/>
    <property type="match status" value="1"/>
</dbReference>
<evidence type="ECO:0000256" key="1">
    <source>
        <dbReference type="SAM" id="MobiDB-lite"/>
    </source>
</evidence>
<feature type="domain" description="CRAL-TRIO" evidence="2">
    <location>
        <begin position="692"/>
        <end position="867"/>
    </location>
</feature>
<dbReference type="SMART" id="SM00516">
    <property type="entry name" value="SEC14"/>
    <property type="match status" value="1"/>
</dbReference>
<reference evidence="4 5" key="1">
    <citation type="submission" date="2014-02" db="EMBL/GenBank/DDBJ databases">
        <authorList>
            <person name="Sibley D."/>
            <person name="Venepally P."/>
            <person name="Karamycheva S."/>
            <person name="Hadjithomas M."/>
            <person name="Khan A."/>
            <person name="Brunk B."/>
            <person name="Roos D."/>
            <person name="Caler E."/>
            <person name="Lorenzi H."/>
        </authorList>
    </citation>
    <scope>NUCLEOTIDE SEQUENCE [LARGE SCALE GENOMIC DNA]</scope>
    <source>
        <strain evidence="4 5">GAB2-2007-GAL-DOM2</strain>
    </source>
</reference>
<protein>
    <submittedName>
        <fullName evidence="4">CRAL/TRIO domain-containing protein</fullName>
    </submittedName>
</protein>
<sequence>MASLGHDGTEGANLSLGRRLTGKPSPPQPLPPPTHPLDSPRSNERRAQAEKLADASVRQRELQLRQRRAVHQKQRRRYRSTEATRNGGNDSQATDAPRGRTQESFLGLLFSLSAHKSRWQRWTENSGCDWRSRIGGTVSWPSRWPFGFGDSEETDVAQGAPDLPLKDRAHARGRSSDPAEQFSSDLTCSPRTLHLPALVLPDAFLSPASSKTPRLSPIFSADQEEDIPLPDNSRGGEDLGCCDARVQPTQNAAPSLHKGARRDCRRSSQLSPSEQRLPRGSGLAARPTRTLSFKTEPFVAVTLDLSPLTSTNSPPSSPLSSTMAEDVLPLEGTCVKRGSSAASALQSPYASSSAAPPSPSSSYVLSAPLSCGSSPNLLSWSSLSPCGPASLGRLARKNSGGPAGEVSGACVPGANDAGGKGSSVSPFLREPLPPFFLQEGPTPAMVDAFYQFIEVAHDIRQAVLLEINVSSRPRSRSGGDSTTIAEDVSAAEAAHVLKEPSSSLEVEELAGTYRLLRFLQGYDFNVSEAAQAYKRHVIWRITQRIDNAMRDFILREMVLPLTPEKAVDHAAVSRNFPNNQLLRCSKQTERVSETKSSRERPLHAFEAVTSRGTALPLAPDAKNRDESKGEAKTLNEQQDFFCRYGSTSSAASSSTSASSCISSSSFNLFSSSPGSSSACGPSGSSREVASPPDGNLFSFASPTVTPQILLDRQGNIITVARPGLLDERRLFEEVSEDTFLKWHCYQLEFRNILLDRLSRQKGRLVQATSILDLEGLSARSINRHALGILRQLIYVTSENYPESLSHIFFINTPRLFSAVWGTLQGWLKERTVAKIHILEGDYEAELHKYIDPACLPPSLGGVCTSPLACIRTFSKTELLSARLGGGHSILHIGARRREHVDFEVPKGACLSWAWVLVEHDVSFQVKWRPAAGNEERPMLEMKKHQGSRVVRGSIKADQDGTVSLIFDNSWGLFSHRTIFYKLHLEDSATPAACS</sequence>
<evidence type="ECO:0000313" key="4">
    <source>
        <dbReference type="EMBL" id="KFG43934.1"/>
    </source>
</evidence>
<name>A0A086KHR6_TOXGO</name>
<feature type="compositionally biased region" description="Basic and acidic residues" evidence="1">
    <location>
        <begin position="41"/>
        <end position="64"/>
    </location>
</feature>
<evidence type="ECO:0000313" key="5">
    <source>
        <dbReference type="Proteomes" id="UP000028837"/>
    </source>
</evidence>
<feature type="compositionally biased region" description="Pro residues" evidence="1">
    <location>
        <begin position="24"/>
        <end position="35"/>
    </location>
</feature>
<dbReference type="SUPFAM" id="SSF52087">
    <property type="entry name" value="CRAL/TRIO domain"/>
    <property type="match status" value="1"/>
</dbReference>
<feature type="compositionally biased region" description="Basic and acidic residues" evidence="1">
    <location>
        <begin position="166"/>
        <end position="177"/>
    </location>
</feature>
<feature type="compositionally biased region" description="Basic residues" evidence="1">
    <location>
        <begin position="65"/>
        <end position="78"/>
    </location>
</feature>